<evidence type="ECO:0000313" key="2">
    <source>
        <dbReference type="EMBL" id="CAE0044056.1"/>
    </source>
</evidence>
<keyword evidence="1" id="KW-0175">Coiled coil</keyword>
<evidence type="ECO:0000313" key="3">
    <source>
        <dbReference type="EMBL" id="CAE0044064.1"/>
    </source>
</evidence>
<organism evidence="3">
    <name type="scientific">Rhodosorus marinus</name>
    <dbReference type="NCBI Taxonomy" id="101924"/>
    <lineage>
        <taxon>Eukaryota</taxon>
        <taxon>Rhodophyta</taxon>
        <taxon>Stylonematophyceae</taxon>
        <taxon>Stylonematales</taxon>
        <taxon>Stylonemataceae</taxon>
        <taxon>Rhodosorus</taxon>
    </lineage>
</organism>
<dbReference type="AlphaFoldDB" id="A0A7S2ZM65"/>
<dbReference type="PANTHER" id="PTHR21974:SF2">
    <property type="entry name" value="RE15880P"/>
    <property type="match status" value="1"/>
</dbReference>
<sequence length="283" mass="31821">MAKMTASKKDRTEHDLDALTLKIPELEEKYTKLCSKYNTQSLIVEDLETRVTELKRAVKSTEVLFDRVFKGPNSAGTEETKRLEYSMLELRPRIAEMKTKEHTYKEATTLVGGAHQCFLQAQQAMHQAYKNSGMDVMGNFFTPGPAFQGPFDAAADIKKRQNVKKSSALVKQAGDNLEKAKMILPEMPEVNTDVIKKMPGMLMDLLLDNMISDLRARRKITQSMQLLAKSEKECQACKQWTEQKLSSECQVPIAALELELNTAKAQLESQRNAIMDAGLKTLG</sequence>
<dbReference type="EMBL" id="HBHW01015669">
    <property type="protein sequence ID" value="CAE0044064.1"/>
    <property type="molecule type" value="Transcribed_RNA"/>
</dbReference>
<gene>
    <name evidence="2" type="ORF">RMAR00112_LOCUS12031</name>
    <name evidence="3" type="ORF">RMAR00112_LOCUS12039</name>
</gene>
<reference evidence="3" key="1">
    <citation type="submission" date="2021-01" db="EMBL/GenBank/DDBJ databases">
        <authorList>
            <person name="Corre E."/>
            <person name="Pelletier E."/>
            <person name="Niang G."/>
            <person name="Scheremetjew M."/>
            <person name="Finn R."/>
            <person name="Kale V."/>
            <person name="Holt S."/>
            <person name="Cochrane G."/>
            <person name="Meng A."/>
            <person name="Brown T."/>
            <person name="Cohen L."/>
        </authorList>
    </citation>
    <scope>NUCLEOTIDE SEQUENCE</scope>
    <source>
        <strain evidence="3">CCMP 769</strain>
    </source>
</reference>
<protein>
    <submittedName>
        <fullName evidence="3">Uncharacterized protein</fullName>
    </submittedName>
</protein>
<dbReference type="PANTHER" id="PTHR21974">
    <property type="entry name" value="RE15880P"/>
    <property type="match status" value="1"/>
</dbReference>
<accession>A0A7S2ZM65</accession>
<name>A0A7S2ZM65_9RHOD</name>
<proteinExistence type="predicted"/>
<evidence type="ECO:0000256" key="1">
    <source>
        <dbReference type="SAM" id="Coils"/>
    </source>
</evidence>
<feature type="coiled-coil region" evidence="1">
    <location>
        <begin position="9"/>
        <end position="64"/>
    </location>
</feature>
<dbReference type="EMBL" id="HBHW01015661">
    <property type="protein sequence ID" value="CAE0044056.1"/>
    <property type="molecule type" value="Transcribed_RNA"/>
</dbReference>